<dbReference type="InterPro" id="IPR009056">
    <property type="entry name" value="Cyt_c-like_dom"/>
</dbReference>
<dbReference type="SUPFAM" id="SSF46626">
    <property type="entry name" value="Cytochrome c"/>
    <property type="match status" value="1"/>
</dbReference>
<evidence type="ECO:0000256" key="6">
    <source>
        <dbReference type="ARBA" id="ARBA00022660"/>
    </source>
</evidence>
<evidence type="ECO:0000256" key="4">
    <source>
        <dbReference type="ARBA" id="ARBA00022448"/>
    </source>
</evidence>
<keyword evidence="6" id="KW-0679">Respiratory chain</keyword>
<dbReference type="Gene3D" id="1.10.760.10">
    <property type="entry name" value="Cytochrome c-like domain"/>
    <property type="match status" value="1"/>
</dbReference>
<evidence type="ECO:0000256" key="14">
    <source>
        <dbReference type="SAM" id="SignalP"/>
    </source>
</evidence>
<keyword evidence="9" id="KW-0249">Electron transport</keyword>
<feature type="binding site" description="covalent" evidence="13">
    <location>
        <position position="60"/>
    </location>
    <ligand>
        <name>heme c</name>
        <dbReference type="ChEBI" id="CHEBI:61717"/>
    </ligand>
</feature>
<evidence type="ECO:0000256" key="11">
    <source>
        <dbReference type="ARBA" id="ARBA00023004"/>
    </source>
</evidence>
<dbReference type="PANTHER" id="PTHR10266:SF3">
    <property type="entry name" value="CYTOCHROME C1, HEME PROTEIN, MITOCHONDRIAL"/>
    <property type="match status" value="1"/>
</dbReference>
<evidence type="ECO:0000259" key="15">
    <source>
        <dbReference type="PROSITE" id="PS51007"/>
    </source>
</evidence>
<evidence type="ECO:0000256" key="13">
    <source>
        <dbReference type="PIRSR" id="PIRSR602326-1"/>
    </source>
</evidence>
<dbReference type="Proteomes" id="UP000219621">
    <property type="component" value="Unassembled WGS sequence"/>
</dbReference>
<evidence type="ECO:0000256" key="1">
    <source>
        <dbReference type="ARBA" id="ARBA00004370"/>
    </source>
</evidence>
<keyword evidence="4" id="KW-0813">Transport</keyword>
<protein>
    <recommendedName>
        <fullName evidence="3">Cytochrome c1</fullName>
    </recommendedName>
</protein>
<evidence type="ECO:0000256" key="3">
    <source>
        <dbReference type="ARBA" id="ARBA00016165"/>
    </source>
</evidence>
<feature type="binding site" description="covalent" evidence="13">
    <location>
        <position position="64"/>
    </location>
    <ligand>
        <name>heme c</name>
        <dbReference type="ChEBI" id="CHEBI:61717"/>
    </ligand>
</feature>
<keyword evidence="5 13" id="KW-0349">Heme</keyword>
<keyword evidence="14" id="KW-0732">Signal</keyword>
<keyword evidence="12" id="KW-0472">Membrane</keyword>
<comment type="subcellular location">
    <subcellularLocation>
        <location evidence="1">Membrane</location>
    </subcellularLocation>
</comment>
<dbReference type="GO" id="GO:0016020">
    <property type="term" value="C:membrane"/>
    <property type="evidence" value="ECO:0007669"/>
    <property type="project" value="UniProtKB-SubCell"/>
</dbReference>
<keyword evidence="17" id="KW-1185">Reference proteome</keyword>
<dbReference type="GO" id="GO:0046872">
    <property type="term" value="F:metal ion binding"/>
    <property type="evidence" value="ECO:0007669"/>
    <property type="project" value="UniProtKB-KW"/>
</dbReference>
<feature type="chain" id="PRO_5012809511" description="Cytochrome c1" evidence="14">
    <location>
        <begin position="25"/>
        <end position="256"/>
    </location>
</feature>
<feature type="binding site" description="covalent" evidence="13">
    <location>
        <position position="63"/>
    </location>
    <ligand>
        <name>heme c</name>
        <dbReference type="ChEBI" id="CHEBI:61717"/>
    </ligand>
</feature>
<dbReference type="GO" id="GO:0009055">
    <property type="term" value="F:electron transfer activity"/>
    <property type="evidence" value="ECO:0007669"/>
    <property type="project" value="InterPro"/>
</dbReference>
<organism evidence="16 17">
    <name type="scientific">Caenispirillum bisanense</name>
    <dbReference type="NCBI Taxonomy" id="414052"/>
    <lineage>
        <taxon>Bacteria</taxon>
        <taxon>Pseudomonadati</taxon>
        <taxon>Pseudomonadota</taxon>
        <taxon>Alphaproteobacteria</taxon>
        <taxon>Rhodospirillales</taxon>
        <taxon>Novispirillaceae</taxon>
        <taxon>Caenispirillum</taxon>
    </lineage>
</organism>
<reference evidence="16 17" key="1">
    <citation type="submission" date="2017-09" db="EMBL/GenBank/DDBJ databases">
        <authorList>
            <person name="Ehlers B."/>
            <person name="Leendertz F.H."/>
        </authorList>
    </citation>
    <scope>NUCLEOTIDE SEQUENCE [LARGE SCALE GENOMIC DNA]</scope>
    <source>
        <strain evidence="16 17">USBA 140</strain>
    </source>
</reference>
<dbReference type="InterPro" id="IPR002326">
    <property type="entry name" value="Cyt_c1"/>
</dbReference>
<evidence type="ECO:0000256" key="2">
    <source>
        <dbReference type="ARBA" id="ARBA00006488"/>
    </source>
</evidence>
<name>A0A286GLJ5_9PROT</name>
<dbReference type="SUPFAM" id="SSF81496">
    <property type="entry name" value="Cytochrome c1 subunit of cytochrome bc1 complex (Ubiquinol-cytochrome c reductase), transmembrane anchor"/>
    <property type="match status" value="1"/>
</dbReference>
<comment type="cofactor">
    <cofactor evidence="13">
        <name>heme c</name>
        <dbReference type="ChEBI" id="CHEBI:61717"/>
    </cofactor>
    <text evidence="13">Binds 1 heme c group covalently per subunit.</text>
</comment>
<evidence type="ECO:0000313" key="17">
    <source>
        <dbReference type="Proteomes" id="UP000219621"/>
    </source>
</evidence>
<accession>A0A286GLJ5</accession>
<dbReference type="EMBL" id="OCNJ01000005">
    <property type="protein sequence ID" value="SOD96056.1"/>
    <property type="molecule type" value="Genomic_DNA"/>
</dbReference>
<keyword evidence="10" id="KW-1133">Transmembrane helix</keyword>
<evidence type="ECO:0000256" key="7">
    <source>
        <dbReference type="ARBA" id="ARBA00022692"/>
    </source>
</evidence>
<feature type="signal peptide" evidence="14">
    <location>
        <begin position="1"/>
        <end position="24"/>
    </location>
</feature>
<dbReference type="InterPro" id="IPR021157">
    <property type="entry name" value="Cyt_c1_TM_anchor_C"/>
</dbReference>
<keyword evidence="11 13" id="KW-0408">Iron</keyword>
<sequence>MMRKFILTAAAALGLSLVATSAQAAGGVKVPDESWTWEGLFGYYDKAQLQRGFQVYHDVCANCHGLKLVAYRNLTDIGLGEDQVKAIAAEKEVEDGPDDAGDMFMRPAMPSDRFVSPFPNDNAARFANGGALPPDLSLINKARMGGPDYVYHLMLGFKDEAPEGFELPDGKYYNEYFPGHAISMPPQLMEGLVEYADGTEASEEQLARDITAFLNWAAEPELEARKSLGIKVMLFLLVLTAMLYALKRKIWADVEH</sequence>
<evidence type="ECO:0000256" key="10">
    <source>
        <dbReference type="ARBA" id="ARBA00022989"/>
    </source>
</evidence>
<evidence type="ECO:0000256" key="8">
    <source>
        <dbReference type="ARBA" id="ARBA00022723"/>
    </source>
</evidence>
<feature type="binding site" description="covalent" evidence="13">
    <location>
        <position position="184"/>
    </location>
    <ligand>
        <name>heme c</name>
        <dbReference type="ChEBI" id="CHEBI:61717"/>
    </ligand>
</feature>
<dbReference type="PANTHER" id="PTHR10266">
    <property type="entry name" value="CYTOCHROME C1"/>
    <property type="match status" value="1"/>
</dbReference>
<dbReference type="Gene3D" id="1.20.5.100">
    <property type="entry name" value="Cytochrome c1, transmembrane anchor, C-terminal"/>
    <property type="match status" value="1"/>
</dbReference>
<dbReference type="GO" id="GO:0020037">
    <property type="term" value="F:heme binding"/>
    <property type="evidence" value="ECO:0007669"/>
    <property type="project" value="InterPro"/>
</dbReference>
<dbReference type="FunFam" id="1.10.760.10:FF:000011">
    <property type="entry name" value="Cytochrome c1, putative"/>
    <property type="match status" value="1"/>
</dbReference>
<evidence type="ECO:0000256" key="9">
    <source>
        <dbReference type="ARBA" id="ARBA00022982"/>
    </source>
</evidence>
<comment type="similarity">
    <text evidence="2">Belongs to the cytochrome c family.</text>
</comment>
<keyword evidence="7" id="KW-0812">Transmembrane</keyword>
<keyword evidence="8 13" id="KW-0479">Metal-binding</keyword>
<dbReference type="PROSITE" id="PS51007">
    <property type="entry name" value="CYTC"/>
    <property type="match status" value="1"/>
</dbReference>
<feature type="domain" description="Cytochrome c" evidence="15">
    <location>
        <begin position="47"/>
        <end position="200"/>
    </location>
</feature>
<proteinExistence type="inferred from homology"/>
<dbReference type="InterPro" id="IPR036909">
    <property type="entry name" value="Cyt_c-like_dom_sf"/>
</dbReference>
<dbReference type="AlphaFoldDB" id="A0A286GLJ5"/>
<evidence type="ECO:0000256" key="5">
    <source>
        <dbReference type="ARBA" id="ARBA00022617"/>
    </source>
</evidence>
<dbReference type="Pfam" id="PF02167">
    <property type="entry name" value="Cytochrom_C1"/>
    <property type="match status" value="1"/>
</dbReference>
<dbReference type="RefSeq" id="WP_217992044.1">
    <property type="nucleotide sequence ID" value="NZ_OCNJ01000005.1"/>
</dbReference>
<dbReference type="PRINTS" id="PR00603">
    <property type="entry name" value="CYTOCHROMEC1"/>
</dbReference>
<evidence type="ECO:0000256" key="12">
    <source>
        <dbReference type="ARBA" id="ARBA00023136"/>
    </source>
</evidence>
<gene>
    <name evidence="16" type="ORF">SAMN05421508_105134</name>
</gene>
<evidence type="ECO:0000313" key="16">
    <source>
        <dbReference type="EMBL" id="SOD96056.1"/>
    </source>
</evidence>